<proteinExistence type="predicted"/>
<protein>
    <submittedName>
        <fullName evidence="1">Uncharacterized protein</fullName>
    </submittedName>
</protein>
<reference evidence="1" key="1">
    <citation type="submission" date="2022-02" db="EMBL/GenBank/DDBJ databases">
        <authorList>
            <person name="Henning P.M."/>
            <person name="McCubbin A.G."/>
            <person name="Shore J.S."/>
        </authorList>
    </citation>
    <scope>NUCLEOTIDE SEQUENCE</scope>
    <source>
        <strain evidence="1">F60SS</strain>
        <tissue evidence="1">Leaves</tissue>
    </source>
</reference>
<gene>
    <name evidence="1" type="ORF">Tsubulata_027171</name>
</gene>
<organism evidence="1 2">
    <name type="scientific">Turnera subulata</name>
    <dbReference type="NCBI Taxonomy" id="218843"/>
    <lineage>
        <taxon>Eukaryota</taxon>
        <taxon>Viridiplantae</taxon>
        <taxon>Streptophyta</taxon>
        <taxon>Embryophyta</taxon>
        <taxon>Tracheophyta</taxon>
        <taxon>Spermatophyta</taxon>
        <taxon>Magnoliopsida</taxon>
        <taxon>eudicotyledons</taxon>
        <taxon>Gunneridae</taxon>
        <taxon>Pentapetalae</taxon>
        <taxon>rosids</taxon>
        <taxon>fabids</taxon>
        <taxon>Malpighiales</taxon>
        <taxon>Passifloraceae</taxon>
        <taxon>Turnera</taxon>
    </lineage>
</organism>
<evidence type="ECO:0000313" key="1">
    <source>
        <dbReference type="EMBL" id="KAJ4846686.1"/>
    </source>
</evidence>
<dbReference type="AlphaFoldDB" id="A0A9Q0GBH8"/>
<reference evidence="1" key="2">
    <citation type="journal article" date="2023" name="Plants (Basel)">
        <title>Annotation of the Turnera subulata (Passifloraceae) Draft Genome Reveals the S-Locus Evolved after the Divergence of Turneroideae from Passifloroideae in a Stepwise Manner.</title>
        <authorList>
            <person name="Henning P.M."/>
            <person name="Roalson E.H."/>
            <person name="Mir W."/>
            <person name="McCubbin A.G."/>
            <person name="Shore J.S."/>
        </authorList>
    </citation>
    <scope>NUCLEOTIDE SEQUENCE</scope>
    <source>
        <strain evidence="1">F60SS</strain>
    </source>
</reference>
<name>A0A9Q0GBH8_9ROSI</name>
<sequence length="52" mass="5780">MRNKKEGNSNSLPSCCFVTSFQCDCLCQCIVYDFSPFSTSPSLVGIITTFMQ</sequence>
<accession>A0A9Q0GBH8</accession>
<feature type="non-terminal residue" evidence="1">
    <location>
        <position position="52"/>
    </location>
</feature>
<comment type="caution">
    <text evidence="1">The sequence shown here is derived from an EMBL/GenBank/DDBJ whole genome shotgun (WGS) entry which is preliminary data.</text>
</comment>
<dbReference type="EMBL" id="JAKUCV010001365">
    <property type="protein sequence ID" value="KAJ4846686.1"/>
    <property type="molecule type" value="Genomic_DNA"/>
</dbReference>
<dbReference type="Proteomes" id="UP001141552">
    <property type="component" value="Unassembled WGS sequence"/>
</dbReference>
<keyword evidence="2" id="KW-1185">Reference proteome</keyword>
<evidence type="ECO:0000313" key="2">
    <source>
        <dbReference type="Proteomes" id="UP001141552"/>
    </source>
</evidence>